<evidence type="ECO:0000256" key="3">
    <source>
        <dbReference type="ARBA" id="ARBA00022989"/>
    </source>
</evidence>
<dbReference type="PANTHER" id="PTHR12714">
    <property type="entry name" value="PROTEIN-S ISOPRENYLCYSTEINE O-METHYLTRANSFERASE"/>
    <property type="match status" value="1"/>
</dbReference>
<proteinExistence type="predicted"/>
<keyword evidence="7" id="KW-1185">Reference proteome</keyword>
<dbReference type="Pfam" id="PF04191">
    <property type="entry name" value="PEMT"/>
    <property type="match status" value="1"/>
</dbReference>
<reference evidence="6" key="1">
    <citation type="submission" date="2021-03" db="EMBL/GenBank/DDBJ databases">
        <title>Ottowia sp. 27C isolated from the cloaca of a Giant Asian pond turtle (Heosemys grandis).</title>
        <authorList>
            <person name="Spergser J."/>
            <person name="Busse H.-J."/>
        </authorList>
    </citation>
    <scope>NUCLEOTIDE SEQUENCE</scope>
    <source>
        <strain evidence="6">27C</strain>
    </source>
</reference>
<sequence length="157" mass="17274">MKPLQHRIPPPVIDLAIGVLMWVLARAVPSAQLWPTAAWSVPTLVGLVIAFAGGGVALAGALQFRRAGTTVNPLAPQRASALVTTGIYRFTRNPMYLGMLLVLVGWGVYLGNAAAWVALPLFVWLLNKLQIEAEERILRERFGADFERYAGQVRRWV</sequence>
<evidence type="ECO:0000256" key="4">
    <source>
        <dbReference type="ARBA" id="ARBA00023136"/>
    </source>
</evidence>
<keyword evidence="2 5" id="KW-0812">Transmembrane</keyword>
<comment type="subcellular location">
    <subcellularLocation>
        <location evidence="1">Endomembrane system</location>
        <topology evidence="1">Multi-pass membrane protein</topology>
    </subcellularLocation>
</comment>
<evidence type="ECO:0000313" key="7">
    <source>
        <dbReference type="Proteomes" id="UP000663903"/>
    </source>
</evidence>
<gene>
    <name evidence="6" type="ORF">J1M35_12220</name>
</gene>
<dbReference type="InterPro" id="IPR007318">
    <property type="entry name" value="Phopholipid_MeTrfase"/>
</dbReference>
<feature type="transmembrane region" description="Helical" evidence="5">
    <location>
        <begin position="12"/>
        <end position="29"/>
    </location>
</feature>
<dbReference type="Gene3D" id="1.20.120.1630">
    <property type="match status" value="1"/>
</dbReference>
<evidence type="ECO:0000256" key="5">
    <source>
        <dbReference type="SAM" id="Phobius"/>
    </source>
</evidence>
<dbReference type="KEGG" id="otd:J1M35_12220"/>
<keyword evidence="4 5" id="KW-0472">Membrane</keyword>
<dbReference type="EMBL" id="CP071796">
    <property type="protein sequence ID" value="QTD47376.1"/>
    <property type="molecule type" value="Genomic_DNA"/>
</dbReference>
<dbReference type="AlphaFoldDB" id="A0A975CK93"/>
<evidence type="ECO:0000256" key="1">
    <source>
        <dbReference type="ARBA" id="ARBA00004127"/>
    </source>
</evidence>
<organism evidence="6 7">
    <name type="scientific">Ottowia testudinis</name>
    <dbReference type="NCBI Taxonomy" id="2816950"/>
    <lineage>
        <taxon>Bacteria</taxon>
        <taxon>Pseudomonadati</taxon>
        <taxon>Pseudomonadota</taxon>
        <taxon>Betaproteobacteria</taxon>
        <taxon>Burkholderiales</taxon>
        <taxon>Comamonadaceae</taxon>
        <taxon>Ottowia</taxon>
    </lineage>
</organism>
<feature type="transmembrane region" description="Helical" evidence="5">
    <location>
        <begin position="96"/>
        <end position="119"/>
    </location>
</feature>
<name>A0A975CK93_9BURK</name>
<keyword evidence="3 5" id="KW-1133">Transmembrane helix</keyword>
<dbReference type="GO" id="GO:0012505">
    <property type="term" value="C:endomembrane system"/>
    <property type="evidence" value="ECO:0007669"/>
    <property type="project" value="UniProtKB-SubCell"/>
</dbReference>
<dbReference type="GO" id="GO:0016740">
    <property type="term" value="F:transferase activity"/>
    <property type="evidence" value="ECO:0007669"/>
    <property type="project" value="UniProtKB-ARBA"/>
</dbReference>
<dbReference type="PANTHER" id="PTHR12714:SF24">
    <property type="entry name" value="SLR1182 PROTEIN"/>
    <property type="match status" value="1"/>
</dbReference>
<dbReference type="Proteomes" id="UP000663903">
    <property type="component" value="Chromosome"/>
</dbReference>
<evidence type="ECO:0000256" key="2">
    <source>
        <dbReference type="ARBA" id="ARBA00022692"/>
    </source>
</evidence>
<feature type="transmembrane region" description="Helical" evidence="5">
    <location>
        <begin position="41"/>
        <end position="62"/>
    </location>
</feature>
<evidence type="ECO:0000313" key="6">
    <source>
        <dbReference type="EMBL" id="QTD47376.1"/>
    </source>
</evidence>
<protein>
    <submittedName>
        <fullName evidence="6">Isoprenylcysteine carboxylmethyltransferase family protein</fullName>
    </submittedName>
</protein>
<accession>A0A975CK93</accession>